<dbReference type="Proteomes" id="UP000030758">
    <property type="component" value="Unassembled WGS sequence"/>
</dbReference>
<evidence type="ECO:0000313" key="3">
    <source>
        <dbReference type="Proteomes" id="UP000030764"/>
    </source>
</evidence>
<gene>
    <name evidence="1" type="ORF">M513_05282</name>
    <name evidence="2" type="ORF">M514_05282</name>
</gene>
<sequence length="105" mass="12539">MQLLKILRLKKKRTNQIDLAPARMCLPPFPTSEYTALRVIVLQRRKRVQKEANPFPHCLWHEPTYFDILHTKYGAVLTDYKILRWFNRQDTIMDDRKGKLALSTK</sequence>
<keyword evidence="3" id="KW-1185">Reference proteome</keyword>
<dbReference type="EMBL" id="KL367481">
    <property type="protein sequence ID" value="KFD71573.1"/>
    <property type="molecule type" value="Genomic_DNA"/>
</dbReference>
<dbReference type="Proteomes" id="UP000030764">
    <property type="component" value="Unassembled WGS sequence"/>
</dbReference>
<evidence type="ECO:0000313" key="2">
    <source>
        <dbReference type="EMBL" id="KFD71573.1"/>
    </source>
</evidence>
<accession>A0A085M980</accession>
<protein>
    <submittedName>
        <fullName evidence="1">Uncharacterized protein</fullName>
    </submittedName>
</protein>
<organism evidence="1 3">
    <name type="scientific">Trichuris suis</name>
    <name type="common">pig whipworm</name>
    <dbReference type="NCBI Taxonomy" id="68888"/>
    <lineage>
        <taxon>Eukaryota</taxon>
        <taxon>Metazoa</taxon>
        <taxon>Ecdysozoa</taxon>
        <taxon>Nematoda</taxon>
        <taxon>Enoplea</taxon>
        <taxon>Dorylaimia</taxon>
        <taxon>Trichinellida</taxon>
        <taxon>Trichuridae</taxon>
        <taxon>Trichuris</taxon>
    </lineage>
</organism>
<proteinExistence type="predicted"/>
<reference evidence="1 3" key="1">
    <citation type="journal article" date="2014" name="Nat. Genet.">
        <title>Genome and transcriptome of the porcine whipworm Trichuris suis.</title>
        <authorList>
            <person name="Jex A.R."/>
            <person name="Nejsum P."/>
            <person name="Schwarz E.M."/>
            <person name="Hu L."/>
            <person name="Young N.D."/>
            <person name="Hall R.S."/>
            <person name="Korhonen P.K."/>
            <person name="Liao S."/>
            <person name="Thamsborg S."/>
            <person name="Xia J."/>
            <person name="Xu P."/>
            <person name="Wang S."/>
            <person name="Scheerlinck J.P."/>
            <person name="Hofmann A."/>
            <person name="Sternberg P.W."/>
            <person name="Wang J."/>
            <person name="Gasser R.B."/>
        </authorList>
    </citation>
    <scope>NUCLEOTIDE SEQUENCE [LARGE SCALE GENOMIC DNA]</scope>
    <source>
        <strain evidence="2">DCEP-RM93F</strain>
        <strain evidence="1">DCEP-RM93M</strain>
    </source>
</reference>
<dbReference type="EMBL" id="KL363213">
    <property type="protein sequence ID" value="KFD53776.1"/>
    <property type="molecule type" value="Genomic_DNA"/>
</dbReference>
<name>A0A085M980_9BILA</name>
<evidence type="ECO:0000313" key="1">
    <source>
        <dbReference type="EMBL" id="KFD53776.1"/>
    </source>
</evidence>
<dbReference type="AlphaFoldDB" id="A0A085M980"/>